<evidence type="ECO:0000313" key="1">
    <source>
        <dbReference type="EMBL" id="KRY36193.1"/>
    </source>
</evidence>
<dbReference type="EMBL" id="JYDH01000045">
    <property type="protein sequence ID" value="KRY36193.1"/>
    <property type="molecule type" value="Genomic_DNA"/>
</dbReference>
<evidence type="ECO:0000313" key="2">
    <source>
        <dbReference type="Proteomes" id="UP000054776"/>
    </source>
</evidence>
<dbReference type="Proteomes" id="UP000054776">
    <property type="component" value="Unassembled WGS sequence"/>
</dbReference>
<dbReference type="InParanoid" id="A0A0V1BH55"/>
<proteinExistence type="predicted"/>
<sequence>MSLCYVHYLTTRLDDELKHLAELCTDNKPTVTDSKADIFLRTITTEFPKNSIPNIAQIRDQFIQQDLNDE</sequence>
<reference evidence="1 2" key="1">
    <citation type="submission" date="2015-01" db="EMBL/GenBank/DDBJ databases">
        <title>Evolution of Trichinella species and genotypes.</title>
        <authorList>
            <person name="Korhonen P.K."/>
            <person name="Edoardo P."/>
            <person name="Giuseppe L.R."/>
            <person name="Gasser R.B."/>
        </authorList>
    </citation>
    <scope>NUCLEOTIDE SEQUENCE [LARGE SCALE GENOMIC DNA]</scope>
    <source>
        <strain evidence="1">ISS3</strain>
    </source>
</reference>
<protein>
    <submittedName>
        <fullName evidence="1">Uncharacterized protein</fullName>
    </submittedName>
</protein>
<name>A0A0V1BH55_TRISP</name>
<gene>
    <name evidence="1" type="ORF">T01_2495</name>
</gene>
<accession>A0A0V1BH55</accession>
<organism evidence="1 2">
    <name type="scientific">Trichinella spiralis</name>
    <name type="common">Trichina worm</name>
    <dbReference type="NCBI Taxonomy" id="6334"/>
    <lineage>
        <taxon>Eukaryota</taxon>
        <taxon>Metazoa</taxon>
        <taxon>Ecdysozoa</taxon>
        <taxon>Nematoda</taxon>
        <taxon>Enoplea</taxon>
        <taxon>Dorylaimia</taxon>
        <taxon>Trichinellida</taxon>
        <taxon>Trichinellidae</taxon>
        <taxon>Trichinella</taxon>
    </lineage>
</organism>
<comment type="caution">
    <text evidence="1">The sequence shown here is derived from an EMBL/GenBank/DDBJ whole genome shotgun (WGS) entry which is preliminary data.</text>
</comment>
<dbReference type="OrthoDB" id="5920448at2759"/>
<keyword evidence="2" id="KW-1185">Reference proteome</keyword>
<dbReference type="AlphaFoldDB" id="A0A0V1BH55"/>